<sequence length="220" mass="24464">MADNLDAHGSLALFDRSAPLWVGSMLLRTCTPSSRGRGRPWLIPVDWHTPRTGKVGTDILHCNMPRKSAVCGWWCVRMSIEHPSLQHHRKENVFSSVPLLPTVLEAVVLRDPAASRTSVRRPYSHFSNVGISMRNGNQYCGSCGPPFRNEPFDCPSHSHTPRRLASIRLQMSQIATPLLFSLLPLFHQSHPPRPHTACLADGVVGCQWIVDSSSLDRCAC</sequence>
<comment type="caution">
    <text evidence="1">The sequence shown here is derived from an EMBL/GenBank/DDBJ whole genome shotgun (WGS) entry which is preliminary data.</text>
</comment>
<dbReference type="Proteomes" id="UP001174934">
    <property type="component" value="Unassembled WGS sequence"/>
</dbReference>
<accession>A0AA39X7I8</accession>
<name>A0AA39X7I8_9PEZI</name>
<dbReference type="EMBL" id="JAULSR010000002">
    <property type="protein sequence ID" value="KAK0628556.1"/>
    <property type="molecule type" value="Genomic_DNA"/>
</dbReference>
<reference evidence="1" key="1">
    <citation type="submission" date="2023-06" db="EMBL/GenBank/DDBJ databases">
        <title>Genome-scale phylogeny and comparative genomics of the fungal order Sordariales.</title>
        <authorList>
            <consortium name="Lawrence Berkeley National Laboratory"/>
            <person name="Hensen N."/>
            <person name="Bonometti L."/>
            <person name="Westerberg I."/>
            <person name="Brannstrom I.O."/>
            <person name="Guillou S."/>
            <person name="Cros-Aarteil S."/>
            <person name="Calhoun S."/>
            <person name="Haridas S."/>
            <person name="Kuo A."/>
            <person name="Mondo S."/>
            <person name="Pangilinan J."/>
            <person name="Riley R."/>
            <person name="LaButti K."/>
            <person name="Andreopoulos B."/>
            <person name="Lipzen A."/>
            <person name="Chen C."/>
            <person name="Yanf M."/>
            <person name="Daum C."/>
            <person name="Ng V."/>
            <person name="Clum A."/>
            <person name="Steindorff A."/>
            <person name="Ohm R."/>
            <person name="Martin F."/>
            <person name="Silar P."/>
            <person name="Natvig D."/>
            <person name="Lalanne C."/>
            <person name="Gautier V."/>
            <person name="Ament-velasquez S.L."/>
            <person name="Kruys A."/>
            <person name="Hutchinson M.I."/>
            <person name="Powell A.J."/>
            <person name="Barry K."/>
            <person name="Miller A.N."/>
            <person name="Grigoriev I.V."/>
            <person name="Debuchy R."/>
            <person name="Gladieux P."/>
            <person name="Thoren M.H."/>
            <person name="Johannesson H."/>
        </authorList>
    </citation>
    <scope>NUCLEOTIDE SEQUENCE</scope>
    <source>
        <strain evidence="1">SMH3391-2</strain>
    </source>
</reference>
<dbReference type="AlphaFoldDB" id="A0AA39X7I8"/>
<evidence type="ECO:0000313" key="2">
    <source>
        <dbReference type="Proteomes" id="UP001174934"/>
    </source>
</evidence>
<keyword evidence="2" id="KW-1185">Reference proteome</keyword>
<protein>
    <submittedName>
        <fullName evidence="1">Uncharacterized protein</fullName>
    </submittedName>
</protein>
<organism evidence="1 2">
    <name type="scientific">Bombardia bombarda</name>
    <dbReference type="NCBI Taxonomy" id="252184"/>
    <lineage>
        <taxon>Eukaryota</taxon>
        <taxon>Fungi</taxon>
        <taxon>Dikarya</taxon>
        <taxon>Ascomycota</taxon>
        <taxon>Pezizomycotina</taxon>
        <taxon>Sordariomycetes</taxon>
        <taxon>Sordariomycetidae</taxon>
        <taxon>Sordariales</taxon>
        <taxon>Lasiosphaeriaceae</taxon>
        <taxon>Bombardia</taxon>
    </lineage>
</organism>
<gene>
    <name evidence="1" type="ORF">B0T17DRAFT_157326</name>
</gene>
<evidence type="ECO:0000313" key="1">
    <source>
        <dbReference type="EMBL" id="KAK0628556.1"/>
    </source>
</evidence>
<proteinExistence type="predicted"/>